<dbReference type="Proteomes" id="UP001239111">
    <property type="component" value="Chromosome 3"/>
</dbReference>
<sequence>MPLLSGHSVDEITRMLRRESINEITLKQWTNVDRSALETFTQKLPQVMTTVLQSLPNLLKHDFIAKQQSLFVKEKKRSLAPGEVSAGGDFAENHSLPLQDVVQDHHWNNDQVTIHPWVCHYVDENGKLQHITVVMISDYMKHDYYTVYTFQQHLIKILKEAIPSLKKVIYVSDGAAGQYKNRFNFQNLCFHQRDFGVAGEWHFFATSHGKGPCDGVGGFLKRA</sequence>
<evidence type="ECO:0000313" key="1">
    <source>
        <dbReference type="EMBL" id="KAJ8670844.1"/>
    </source>
</evidence>
<keyword evidence="2" id="KW-1185">Reference proteome</keyword>
<protein>
    <submittedName>
        <fullName evidence="1">Uncharacterized protein</fullName>
    </submittedName>
</protein>
<gene>
    <name evidence="1" type="ORF">QAD02_002103</name>
</gene>
<reference evidence="1" key="1">
    <citation type="submission" date="2023-04" db="EMBL/GenBank/DDBJ databases">
        <title>A chromosome-level genome assembly of the parasitoid wasp Eretmocerus hayati.</title>
        <authorList>
            <person name="Zhong Y."/>
            <person name="Liu S."/>
            <person name="Liu Y."/>
        </authorList>
    </citation>
    <scope>NUCLEOTIDE SEQUENCE</scope>
    <source>
        <strain evidence="1">ZJU_SS_LIU_2023</strain>
    </source>
</reference>
<accession>A0ACC2NI95</accession>
<proteinExistence type="predicted"/>
<name>A0ACC2NI95_9HYME</name>
<dbReference type="EMBL" id="CM056743">
    <property type="protein sequence ID" value="KAJ8670844.1"/>
    <property type="molecule type" value="Genomic_DNA"/>
</dbReference>
<comment type="caution">
    <text evidence="1">The sequence shown here is derived from an EMBL/GenBank/DDBJ whole genome shotgun (WGS) entry which is preliminary data.</text>
</comment>
<evidence type="ECO:0000313" key="2">
    <source>
        <dbReference type="Proteomes" id="UP001239111"/>
    </source>
</evidence>
<organism evidence="1 2">
    <name type="scientific">Eretmocerus hayati</name>
    <dbReference type="NCBI Taxonomy" id="131215"/>
    <lineage>
        <taxon>Eukaryota</taxon>
        <taxon>Metazoa</taxon>
        <taxon>Ecdysozoa</taxon>
        <taxon>Arthropoda</taxon>
        <taxon>Hexapoda</taxon>
        <taxon>Insecta</taxon>
        <taxon>Pterygota</taxon>
        <taxon>Neoptera</taxon>
        <taxon>Endopterygota</taxon>
        <taxon>Hymenoptera</taxon>
        <taxon>Apocrita</taxon>
        <taxon>Proctotrupomorpha</taxon>
        <taxon>Chalcidoidea</taxon>
        <taxon>Aphelinidae</taxon>
        <taxon>Aphelininae</taxon>
        <taxon>Eretmocerus</taxon>
    </lineage>
</organism>